<dbReference type="SUPFAM" id="SSF49854">
    <property type="entry name" value="Spermadhesin, CUB domain"/>
    <property type="match status" value="1"/>
</dbReference>
<evidence type="ECO:0000256" key="6">
    <source>
        <dbReference type="ARBA" id="ARBA00023157"/>
    </source>
</evidence>
<evidence type="ECO:0000259" key="12">
    <source>
        <dbReference type="PROSITE" id="PS50026"/>
    </source>
</evidence>
<evidence type="ECO:0000256" key="10">
    <source>
        <dbReference type="SAM" id="SignalP"/>
    </source>
</evidence>
<dbReference type="SUPFAM" id="SSF49313">
    <property type="entry name" value="Cadherin-like"/>
    <property type="match status" value="2"/>
</dbReference>
<proteinExistence type="predicted"/>
<evidence type="ECO:0000256" key="2">
    <source>
        <dbReference type="ARBA" id="ARBA00022525"/>
    </source>
</evidence>
<dbReference type="InterPro" id="IPR035914">
    <property type="entry name" value="Sperma_CUB_dom_sf"/>
</dbReference>
<feature type="domain" description="Cadherin" evidence="13">
    <location>
        <begin position="299"/>
        <end position="410"/>
    </location>
</feature>
<dbReference type="FunFam" id="2.10.25.10:FF:000240">
    <property type="entry name" value="Vitamin K-dependent protein S"/>
    <property type="match status" value="1"/>
</dbReference>
<gene>
    <name evidence="14" type="ORF">OS493_000520</name>
</gene>
<dbReference type="GO" id="GO:0007156">
    <property type="term" value="P:homophilic cell adhesion via plasma membrane adhesion molecules"/>
    <property type="evidence" value="ECO:0007669"/>
    <property type="project" value="InterPro"/>
</dbReference>
<dbReference type="SMART" id="SM00181">
    <property type="entry name" value="EGF"/>
    <property type="match status" value="3"/>
</dbReference>
<feature type="domain" description="CUB" evidence="11">
    <location>
        <begin position="53"/>
        <end position="167"/>
    </location>
</feature>
<dbReference type="PROSITE" id="PS01186">
    <property type="entry name" value="EGF_2"/>
    <property type="match status" value="2"/>
</dbReference>
<reference evidence="14" key="1">
    <citation type="submission" date="2023-01" db="EMBL/GenBank/DDBJ databases">
        <title>Genome assembly of the deep-sea coral Lophelia pertusa.</title>
        <authorList>
            <person name="Herrera S."/>
            <person name="Cordes E."/>
        </authorList>
    </citation>
    <scope>NUCLEOTIDE SEQUENCE</scope>
    <source>
        <strain evidence="14">USNM1676648</strain>
        <tissue evidence="14">Polyp</tissue>
    </source>
</reference>
<dbReference type="GO" id="GO:0016020">
    <property type="term" value="C:membrane"/>
    <property type="evidence" value="ECO:0007669"/>
    <property type="project" value="InterPro"/>
</dbReference>
<keyword evidence="8" id="KW-0106">Calcium</keyword>
<dbReference type="Proteomes" id="UP001163046">
    <property type="component" value="Unassembled WGS sequence"/>
</dbReference>
<name>A0A9X0DCA6_9CNID</name>
<dbReference type="PANTHER" id="PTHR47333:SF4">
    <property type="entry name" value="EGF-LIKE DOMAIN-CONTAINING PROTEIN"/>
    <property type="match status" value="1"/>
</dbReference>
<evidence type="ECO:0000256" key="5">
    <source>
        <dbReference type="ARBA" id="ARBA00022737"/>
    </source>
</evidence>
<dbReference type="InterPro" id="IPR052080">
    <property type="entry name" value="vWF_C/EGF_Fibrillin"/>
</dbReference>
<dbReference type="InterPro" id="IPR000859">
    <property type="entry name" value="CUB_dom"/>
</dbReference>
<comment type="caution">
    <text evidence="14">The sequence shown here is derived from an EMBL/GenBank/DDBJ whole genome shotgun (WGS) entry which is preliminary data.</text>
</comment>
<evidence type="ECO:0000256" key="3">
    <source>
        <dbReference type="ARBA" id="ARBA00022536"/>
    </source>
</evidence>
<feature type="domain" description="EGF-like" evidence="12">
    <location>
        <begin position="168"/>
        <end position="210"/>
    </location>
</feature>
<dbReference type="PROSITE" id="PS01187">
    <property type="entry name" value="EGF_CA"/>
    <property type="match status" value="2"/>
</dbReference>
<dbReference type="PROSITE" id="PS50026">
    <property type="entry name" value="EGF_3"/>
    <property type="match status" value="2"/>
</dbReference>
<dbReference type="InterPro" id="IPR015919">
    <property type="entry name" value="Cadherin-like_sf"/>
</dbReference>
<evidence type="ECO:0000256" key="9">
    <source>
        <dbReference type="PROSITE-ProRule" id="PRU00076"/>
    </source>
</evidence>
<dbReference type="OrthoDB" id="6286622at2759"/>
<dbReference type="GO" id="GO:0005509">
    <property type="term" value="F:calcium ion binding"/>
    <property type="evidence" value="ECO:0007669"/>
    <property type="project" value="UniProtKB-UniRule"/>
</dbReference>
<dbReference type="SMART" id="SM00179">
    <property type="entry name" value="EGF_CA"/>
    <property type="match status" value="3"/>
</dbReference>
<sequence length="536" mass="60385">MNKSAIFAILFAILVISVIPGCKGVRRHPDRGRVYDAAQRTTATTNSTLLLRCDKKTVHVTQTSGTIRSPNYPQGYEVSLRCTWHVQVPRGFRIKVRFRRQFELEDSPGCTKDFVMLSTTKQFRNPLIYCGGARPHGIITPQNAVWIRFHSDNATTGKGFYISYMSVDENECKRPMCTFPSLCRNTVGSYACDCPEGYANKGRKESARCEDIDECTVANGRCEHKCVNTDGSYYCMCRRGFKQAPDGRRCRADKNECTKNNGGCSHFCVNSRSSYRCACPVGYALHSNKKTCYPEISFYHDQYTVAVSENTQPSTVIIKVEARTFPQKHIITYTLLSENLKKPSFFTINSRTGEIMVSGRLDIDEMRNFLLEVEASFQVPNTSGGVQYRSAKSFVLIDIREHQSEGSLSFTHASYYLRVPCNTSHDTTVYRVRTTDSESGGNARTRYRFQRKLDHFLITNGGKIKTQMSLLLFCYVTPLKSFRTSIVVRDTTGTKRNAHALIQIVITPPRQLSKDIAGVGTGAITRRQTSQSHPGP</sequence>
<keyword evidence="3 9" id="KW-0245">EGF-like domain</keyword>
<feature type="chain" id="PRO_5040901299" evidence="10">
    <location>
        <begin position="25"/>
        <end position="536"/>
    </location>
</feature>
<evidence type="ECO:0000313" key="15">
    <source>
        <dbReference type="Proteomes" id="UP001163046"/>
    </source>
</evidence>
<evidence type="ECO:0000256" key="4">
    <source>
        <dbReference type="ARBA" id="ARBA00022729"/>
    </source>
</evidence>
<dbReference type="InterPro" id="IPR049883">
    <property type="entry name" value="NOTCH1_EGF-like"/>
</dbReference>
<dbReference type="InterPro" id="IPR002126">
    <property type="entry name" value="Cadherin-like_dom"/>
</dbReference>
<comment type="caution">
    <text evidence="9">Lacks conserved residue(s) required for the propagation of feature annotation.</text>
</comment>
<evidence type="ECO:0000259" key="13">
    <source>
        <dbReference type="PROSITE" id="PS50268"/>
    </source>
</evidence>
<dbReference type="PROSITE" id="PS00010">
    <property type="entry name" value="ASX_HYDROXYL"/>
    <property type="match status" value="3"/>
</dbReference>
<dbReference type="FunFam" id="2.10.25.10:FF:000119">
    <property type="entry name" value="vitamin K-dependent protein S"/>
    <property type="match status" value="1"/>
</dbReference>
<comment type="subcellular location">
    <subcellularLocation>
        <location evidence="1">Secreted</location>
    </subcellularLocation>
</comment>
<dbReference type="Pfam" id="PF00431">
    <property type="entry name" value="CUB"/>
    <property type="match status" value="1"/>
</dbReference>
<dbReference type="EMBL" id="MU825396">
    <property type="protein sequence ID" value="KAJ7394695.1"/>
    <property type="molecule type" value="Genomic_DNA"/>
</dbReference>
<dbReference type="Gene3D" id="2.60.120.290">
    <property type="entry name" value="Spermadhesin, CUB domain"/>
    <property type="match status" value="1"/>
</dbReference>
<evidence type="ECO:0000313" key="14">
    <source>
        <dbReference type="EMBL" id="KAJ7394695.1"/>
    </source>
</evidence>
<dbReference type="CDD" id="cd11304">
    <property type="entry name" value="Cadherin_repeat"/>
    <property type="match status" value="1"/>
</dbReference>
<dbReference type="PROSITE" id="PS50268">
    <property type="entry name" value="CADHERIN_2"/>
    <property type="match status" value="1"/>
</dbReference>
<dbReference type="InterPro" id="IPR000152">
    <property type="entry name" value="EGF-type_Asp/Asn_hydroxyl_site"/>
</dbReference>
<dbReference type="GO" id="GO:0005576">
    <property type="term" value="C:extracellular region"/>
    <property type="evidence" value="ECO:0007669"/>
    <property type="project" value="UniProtKB-SubCell"/>
</dbReference>
<dbReference type="Gene3D" id="2.10.25.10">
    <property type="entry name" value="Laminin"/>
    <property type="match status" value="3"/>
</dbReference>
<dbReference type="InterPro" id="IPR009030">
    <property type="entry name" value="Growth_fac_rcpt_cys_sf"/>
</dbReference>
<keyword evidence="2" id="KW-0964">Secreted</keyword>
<feature type="domain" description="EGF-like" evidence="12">
    <location>
        <begin position="211"/>
        <end position="251"/>
    </location>
</feature>
<dbReference type="InterPro" id="IPR001881">
    <property type="entry name" value="EGF-like_Ca-bd_dom"/>
</dbReference>
<dbReference type="InterPro" id="IPR018097">
    <property type="entry name" value="EGF_Ca-bd_CS"/>
</dbReference>
<dbReference type="PROSITE" id="PS01180">
    <property type="entry name" value="CUB"/>
    <property type="match status" value="1"/>
</dbReference>
<evidence type="ECO:0000259" key="11">
    <source>
        <dbReference type="PROSITE" id="PS01180"/>
    </source>
</evidence>
<evidence type="ECO:0000256" key="1">
    <source>
        <dbReference type="ARBA" id="ARBA00004613"/>
    </source>
</evidence>
<dbReference type="CDD" id="cd00041">
    <property type="entry name" value="CUB"/>
    <property type="match status" value="1"/>
</dbReference>
<dbReference type="Gene3D" id="2.60.40.60">
    <property type="entry name" value="Cadherins"/>
    <property type="match status" value="2"/>
</dbReference>
<dbReference type="InterPro" id="IPR000742">
    <property type="entry name" value="EGF"/>
</dbReference>
<protein>
    <submittedName>
        <fullName evidence="14">Uncharacterized protein</fullName>
    </submittedName>
</protein>
<feature type="signal peptide" evidence="10">
    <location>
        <begin position="1"/>
        <end position="24"/>
    </location>
</feature>
<evidence type="ECO:0000256" key="7">
    <source>
        <dbReference type="ARBA" id="ARBA00023180"/>
    </source>
</evidence>
<dbReference type="SUPFAM" id="SSF57184">
    <property type="entry name" value="Growth factor receptor domain"/>
    <property type="match status" value="1"/>
</dbReference>
<dbReference type="PANTHER" id="PTHR47333">
    <property type="entry name" value="VON WILLEBRAND FACTOR C AND EGF DOMAIN-CONTAINING PROTEIN"/>
    <property type="match status" value="1"/>
</dbReference>
<accession>A0A9X0DCA6</accession>
<dbReference type="SMART" id="SM00042">
    <property type="entry name" value="CUB"/>
    <property type="match status" value="1"/>
</dbReference>
<keyword evidence="4 10" id="KW-0732">Signal</keyword>
<keyword evidence="15" id="KW-1185">Reference proteome</keyword>
<keyword evidence="5" id="KW-0677">Repeat</keyword>
<keyword evidence="7" id="KW-0325">Glycoprotein</keyword>
<dbReference type="AlphaFoldDB" id="A0A9X0DCA6"/>
<dbReference type="Pfam" id="PF14670">
    <property type="entry name" value="FXa_inhibition"/>
    <property type="match status" value="1"/>
</dbReference>
<evidence type="ECO:0000256" key="8">
    <source>
        <dbReference type="PROSITE-ProRule" id="PRU00043"/>
    </source>
</evidence>
<dbReference type="FunFam" id="2.60.120.290:FF:000005">
    <property type="entry name" value="Procollagen C-endopeptidase enhancer 1"/>
    <property type="match status" value="1"/>
</dbReference>
<dbReference type="CDD" id="cd00054">
    <property type="entry name" value="EGF_CA"/>
    <property type="match status" value="3"/>
</dbReference>
<dbReference type="Pfam" id="PF07645">
    <property type="entry name" value="EGF_CA"/>
    <property type="match status" value="2"/>
</dbReference>
<organism evidence="14 15">
    <name type="scientific">Desmophyllum pertusum</name>
    <dbReference type="NCBI Taxonomy" id="174260"/>
    <lineage>
        <taxon>Eukaryota</taxon>
        <taxon>Metazoa</taxon>
        <taxon>Cnidaria</taxon>
        <taxon>Anthozoa</taxon>
        <taxon>Hexacorallia</taxon>
        <taxon>Scleractinia</taxon>
        <taxon>Caryophylliina</taxon>
        <taxon>Caryophylliidae</taxon>
        <taxon>Desmophyllum</taxon>
    </lineage>
</organism>
<dbReference type="PRINTS" id="PR00205">
    <property type="entry name" value="CADHERIN"/>
</dbReference>
<keyword evidence="6" id="KW-1015">Disulfide bond</keyword>